<protein>
    <submittedName>
        <fullName evidence="2">Uncharacterized protein</fullName>
    </submittedName>
</protein>
<gene>
    <name evidence="2" type="ORF">BJ508DRAFT_62066</name>
</gene>
<evidence type="ECO:0000256" key="1">
    <source>
        <dbReference type="SAM" id="Phobius"/>
    </source>
</evidence>
<keyword evidence="1" id="KW-1133">Transmembrane helix</keyword>
<evidence type="ECO:0000313" key="2">
    <source>
        <dbReference type="EMBL" id="RPA87572.1"/>
    </source>
</evidence>
<evidence type="ECO:0000313" key="3">
    <source>
        <dbReference type="Proteomes" id="UP000275078"/>
    </source>
</evidence>
<feature type="transmembrane region" description="Helical" evidence="1">
    <location>
        <begin position="80"/>
        <end position="100"/>
    </location>
</feature>
<proteinExistence type="predicted"/>
<organism evidence="2 3">
    <name type="scientific">Ascobolus immersus RN42</name>
    <dbReference type="NCBI Taxonomy" id="1160509"/>
    <lineage>
        <taxon>Eukaryota</taxon>
        <taxon>Fungi</taxon>
        <taxon>Dikarya</taxon>
        <taxon>Ascomycota</taxon>
        <taxon>Pezizomycotina</taxon>
        <taxon>Pezizomycetes</taxon>
        <taxon>Pezizales</taxon>
        <taxon>Ascobolaceae</taxon>
        <taxon>Ascobolus</taxon>
    </lineage>
</organism>
<accession>A0A3N4IN65</accession>
<sequence>MFSLLFVYLFSVAIAFAVFPYHIVVSVPRPTASGPFLVLLLIILLSSIACFNPFMFISSSFSLILIILPSPVYLSFASKFSSWSMDYLCLFFLSLVRIASRVRVPTMESRCMYLYLLVNI</sequence>
<dbReference type="EMBL" id="ML119646">
    <property type="protein sequence ID" value="RPA87572.1"/>
    <property type="molecule type" value="Genomic_DNA"/>
</dbReference>
<dbReference type="Proteomes" id="UP000275078">
    <property type="component" value="Unassembled WGS sequence"/>
</dbReference>
<feature type="transmembrane region" description="Helical" evidence="1">
    <location>
        <begin position="36"/>
        <end position="68"/>
    </location>
</feature>
<keyword evidence="1" id="KW-0472">Membrane</keyword>
<keyword evidence="1" id="KW-0812">Transmembrane</keyword>
<reference evidence="2 3" key="1">
    <citation type="journal article" date="2018" name="Nat. Ecol. Evol.">
        <title>Pezizomycetes genomes reveal the molecular basis of ectomycorrhizal truffle lifestyle.</title>
        <authorList>
            <person name="Murat C."/>
            <person name="Payen T."/>
            <person name="Noel B."/>
            <person name="Kuo A."/>
            <person name="Morin E."/>
            <person name="Chen J."/>
            <person name="Kohler A."/>
            <person name="Krizsan K."/>
            <person name="Balestrini R."/>
            <person name="Da Silva C."/>
            <person name="Montanini B."/>
            <person name="Hainaut M."/>
            <person name="Levati E."/>
            <person name="Barry K.W."/>
            <person name="Belfiori B."/>
            <person name="Cichocki N."/>
            <person name="Clum A."/>
            <person name="Dockter R.B."/>
            <person name="Fauchery L."/>
            <person name="Guy J."/>
            <person name="Iotti M."/>
            <person name="Le Tacon F."/>
            <person name="Lindquist E.A."/>
            <person name="Lipzen A."/>
            <person name="Malagnac F."/>
            <person name="Mello A."/>
            <person name="Molinier V."/>
            <person name="Miyauchi S."/>
            <person name="Poulain J."/>
            <person name="Riccioni C."/>
            <person name="Rubini A."/>
            <person name="Sitrit Y."/>
            <person name="Splivallo R."/>
            <person name="Traeger S."/>
            <person name="Wang M."/>
            <person name="Zifcakova L."/>
            <person name="Wipf D."/>
            <person name="Zambonelli A."/>
            <person name="Paolocci F."/>
            <person name="Nowrousian M."/>
            <person name="Ottonello S."/>
            <person name="Baldrian P."/>
            <person name="Spatafora J.W."/>
            <person name="Henrissat B."/>
            <person name="Nagy L.G."/>
            <person name="Aury J.M."/>
            <person name="Wincker P."/>
            <person name="Grigoriev I.V."/>
            <person name="Bonfante P."/>
            <person name="Martin F.M."/>
        </authorList>
    </citation>
    <scope>NUCLEOTIDE SEQUENCE [LARGE SCALE GENOMIC DNA]</scope>
    <source>
        <strain evidence="2 3">RN42</strain>
    </source>
</reference>
<feature type="transmembrane region" description="Helical" evidence="1">
    <location>
        <begin position="6"/>
        <end position="24"/>
    </location>
</feature>
<name>A0A3N4IN65_ASCIM</name>
<dbReference type="AlphaFoldDB" id="A0A3N4IN65"/>
<keyword evidence="3" id="KW-1185">Reference proteome</keyword>